<accession>A0AB40CSN9</accession>
<name>A0AB40CSN9_DIOCR</name>
<protein>
    <submittedName>
        <fullName evidence="3">Recombination initiation defects 3</fullName>
    </submittedName>
</protein>
<dbReference type="RefSeq" id="XP_039143001.1">
    <property type="nucleotide sequence ID" value="XM_039287067.1"/>
</dbReference>
<keyword evidence="2" id="KW-1185">Reference proteome</keyword>
<dbReference type="PANTHER" id="PTHR37695:SF1">
    <property type="entry name" value="RECOMBINATION INITIATION DEFECTS 3-RELATED"/>
    <property type="match status" value="1"/>
</dbReference>
<gene>
    <name evidence="3" type="primary">LOC120280290</name>
</gene>
<dbReference type="GO" id="GO:0009556">
    <property type="term" value="P:microsporogenesis"/>
    <property type="evidence" value="ECO:0007669"/>
    <property type="project" value="TreeGrafter"/>
</dbReference>
<reference evidence="3" key="1">
    <citation type="submission" date="2025-08" db="UniProtKB">
        <authorList>
            <consortium name="RefSeq"/>
        </authorList>
    </citation>
    <scope>IDENTIFICATION</scope>
</reference>
<organism evidence="2 3">
    <name type="scientific">Dioscorea cayennensis subsp. rotundata</name>
    <name type="common">White Guinea yam</name>
    <name type="synonym">Dioscorea rotundata</name>
    <dbReference type="NCBI Taxonomy" id="55577"/>
    <lineage>
        <taxon>Eukaryota</taxon>
        <taxon>Viridiplantae</taxon>
        <taxon>Streptophyta</taxon>
        <taxon>Embryophyta</taxon>
        <taxon>Tracheophyta</taxon>
        <taxon>Spermatophyta</taxon>
        <taxon>Magnoliopsida</taxon>
        <taxon>Liliopsida</taxon>
        <taxon>Dioscoreales</taxon>
        <taxon>Dioscoreaceae</taxon>
        <taxon>Dioscorea</taxon>
    </lineage>
</organism>
<dbReference type="PANTHER" id="PTHR37695">
    <property type="entry name" value="RECOMBINATION INITIATION DEFECTS 3-RELATED"/>
    <property type="match status" value="1"/>
</dbReference>
<dbReference type="GO" id="GO:0042138">
    <property type="term" value="P:meiotic DNA double-strand break formation"/>
    <property type="evidence" value="ECO:0007669"/>
    <property type="project" value="TreeGrafter"/>
</dbReference>
<evidence type="ECO:0000313" key="2">
    <source>
        <dbReference type="Proteomes" id="UP001515500"/>
    </source>
</evidence>
<feature type="compositionally biased region" description="Low complexity" evidence="1">
    <location>
        <begin position="46"/>
        <end position="65"/>
    </location>
</feature>
<dbReference type="GeneID" id="120280290"/>
<evidence type="ECO:0000313" key="3">
    <source>
        <dbReference type="RefSeq" id="XP_039143001.1"/>
    </source>
</evidence>
<dbReference type="Proteomes" id="UP001515500">
    <property type="component" value="Chromosome 2"/>
</dbReference>
<dbReference type="AlphaFoldDB" id="A0AB40CSN9"/>
<evidence type="ECO:0000256" key="1">
    <source>
        <dbReference type="SAM" id="MobiDB-lite"/>
    </source>
</evidence>
<dbReference type="GO" id="GO:0009553">
    <property type="term" value="P:embryo sac development"/>
    <property type="evidence" value="ECO:0007669"/>
    <property type="project" value="TreeGrafter"/>
</dbReference>
<dbReference type="GO" id="GO:0005634">
    <property type="term" value="C:nucleus"/>
    <property type="evidence" value="ECO:0007669"/>
    <property type="project" value="TreeGrafter"/>
</dbReference>
<dbReference type="GO" id="GO:0070192">
    <property type="term" value="P:chromosome organization involved in meiotic cell cycle"/>
    <property type="evidence" value="ECO:0007669"/>
    <property type="project" value="InterPro"/>
</dbReference>
<dbReference type="InterPro" id="IPR034546">
    <property type="entry name" value="PAIR1"/>
</dbReference>
<proteinExistence type="predicted"/>
<feature type="region of interest" description="Disordered" evidence="1">
    <location>
        <begin position="17"/>
        <end position="97"/>
    </location>
</feature>
<sequence length="398" mass="44874">MRLKINKACDLSSISVLPPPSRRASGLGLGSDPSGLGKIQGYQLRSQSQQSFSQGMSFSQFSQSSLEENPASDQRLGSQERDNSSKKSLVPIASMREEPPIQLSRTSTNALRRWSSASIPDNRSLVNEELEHRFQIIEGSLNRLGMILDSVQSDVMQANRAVKEVSLETEVIRQKISLVENSMQKMLRAEEDIKDFLEGRLKAIPVQMDKESDRSKLNEILSSLSALPQQIQTNLFKLQHEICNVFSKETQVIVSNMKSLNNNHLGAVRLAENPGFLAIKQSQRCRMQTIGTSPTIPPKNQRGSSDQVACVKTLKPKLTNSKHNGPLKQEEIFSGPQEQVFRMDIESDDESDRDACLLLKKETGRESYLIDEAREETMRILRRARKRRRRQNNTVIIV</sequence>